<dbReference type="GO" id="GO:0003677">
    <property type="term" value="F:DNA binding"/>
    <property type="evidence" value="ECO:0007669"/>
    <property type="project" value="UniProtKB-KW"/>
</dbReference>
<dbReference type="AlphaFoldDB" id="A0A315ERK2"/>
<dbReference type="CDD" id="cd05466">
    <property type="entry name" value="PBP2_LTTR_substrate"/>
    <property type="match status" value="1"/>
</dbReference>
<dbReference type="InterPro" id="IPR000847">
    <property type="entry name" value="LysR_HTH_N"/>
</dbReference>
<dbReference type="InterPro" id="IPR005119">
    <property type="entry name" value="LysR_subst-bd"/>
</dbReference>
<dbReference type="Proteomes" id="UP000251341">
    <property type="component" value="Unassembled WGS sequence"/>
</dbReference>
<name>A0A315ERK2_9BURK</name>
<keyword evidence="3" id="KW-0238">DNA-binding</keyword>
<keyword evidence="2" id="KW-0805">Transcription regulation</keyword>
<dbReference type="Gene3D" id="1.10.10.10">
    <property type="entry name" value="Winged helix-like DNA-binding domain superfamily/Winged helix DNA-binding domain"/>
    <property type="match status" value="1"/>
</dbReference>
<dbReference type="FunFam" id="1.10.10.10:FF:000001">
    <property type="entry name" value="LysR family transcriptional regulator"/>
    <property type="match status" value="1"/>
</dbReference>
<dbReference type="GO" id="GO:2000142">
    <property type="term" value="P:regulation of DNA-templated transcription initiation"/>
    <property type="evidence" value="ECO:0007669"/>
    <property type="project" value="TreeGrafter"/>
</dbReference>
<comment type="similarity">
    <text evidence="1">Belongs to the LysR transcriptional regulatory family.</text>
</comment>
<sequence length="303" mass="33256">MQLRQIQYFLALYEEGSMTRAASRMNVVQPALSMQMAKLESEIGQQLFHRNTRGLAPAPAGHLMYKLFRPLLAEFAQARDQLMQTDGELSGHVSIGLIASVAQDLLAKVLKEFSQAHPRVTLALSEGYSPMLCKAVTEGQLDAAIINQPRRQLALKSHPLLSEDFVLVTGHKHPPLADILITREVVELKLALPTRLHGLRDILDSITQAEGIALAPALEVDSINALLQLVEMDTYAALLPRIAIRSRLHDGSLRAHTLVDPPLTRQVVCVTHPLRPLSPAAAAFITLLEQHAQSKVAQNTTTP</sequence>
<evidence type="ECO:0000256" key="5">
    <source>
        <dbReference type="ARBA" id="ARBA00023163"/>
    </source>
</evidence>
<dbReference type="SUPFAM" id="SSF53850">
    <property type="entry name" value="Periplasmic binding protein-like II"/>
    <property type="match status" value="1"/>
</dbReference>
<comment type="caution">
    <text evidence="7">The sequence shown here is derived from an EMBL/GenBank/DDBJ whole genome shotgun (WGS) entry which is preliminary data.</text>
</comment>
<reference evidence="7 8" key="1">
    <citation type="submission" date="2017-04" db="EMBL/GenBank/DDBJ databases">
        <title>Unexpected and diverse lifestyles within the genus Limnohabitans.</title>
        <authorList>
            <person name="Kasalicky V."/>
            <person name="Mehrshad M."/>
            <person name="Andrei S.-A."/>
            <person name="Salcher M."/>
            <person name="Kratochvilova H."/>
            <person name="Simek K."/>
            <person name="Ghai R."/>
        </authorList>
    </citation>
    <scope>NUCLEOTIDE SEQUENCE [LARGE SCALE GENOMIC DNA]</scope>
    <source>
        <strain evidence="7 8">MWH-C5</strain>
    </source>
</reference>
<dbReference type="PANTHER" id="PTHR30293">
    <property type="entry name" value="TRANSCRIPTIONAL REGULATORY PROTEIN NAC-RELATED"/>
    <property type="match status" value="1"/>
</dbReference>
<dbReference type="InterPro" id="IPR036390">
    <property type="entry name" value="WH_DNA-bd_sf"/>
</dbReference>
<keyword evidence="4" id="KW-0010">Activator</keyword>
<evidence type="ECO:0000256" key="3">
    <source>
        <dbReference type="ARBA" id="ARBA00023125"/>
    </source>
</evidence>
<dbReference type="GO" id="GO:0003700">
    <property type="term" value="F:DNA-binding transcription factor activity"/>
    <property type="evidence" value="ECO:0007669"/>
    <property type="project" value="InterPro"/>
</dbReference>
<dbReference type="SUPFAM" id="SSF46785">
    <property type="entry name" value="Winged helix' DNA-binding domain"/>
    <property type="match status" value="1"/>
</dbReference>
<keyword evidence="8" id="KW-1185">Reference proteome</keyword>
<dbReference type="RefSeq" id="WP_108402356.1">
    <property type="nucleotide sequence ID" value="NZ_NESP01000001.1"/>
</dbReference>
<dbReference type="InterPro" id="IPR036388">
    <property type="entry name" value="WH-like_DNA-bd_sf"/>
</dbReference>
<evidence type="ECO:0000313" key="8">
    <source>
        <dbReference type="Proteomes" id="UP000251341"/>
    </source>
</evidence>
<dbReference type="EMBL" id="NESP01000001">
    <property type="protein sequence ID" value="PUE59881.1"/>
    <property type="molecule type" value="Genomic_DNA"/>
</dbReference>
<proteinExistence type="inferred from homology"/>
<evidence type="ECO:0000256" key="2">
    <source>
        <dbReference type="ARBA" id="ARBA00023015"/>
    </source>
</evidence>
<feature type="domain" description="HTH lysR-type" evidence="6">
    <location>
        <begin position="1"/>
        <end position="58"/>
    </location>
</feature>
<dbReference type="PROSITE" id="PS50931">
    <property type="entry name" value="HTH_LYSR"/>
    <property type="match status" value="1"/>
</dbReference>
<dbReference type="Pfam" id="PF00126">
    <property type="entry name" value="HTH_1"/>
    <property type="match status" value="1"/>
</dbReference>
<dbReference type="Gene3D" id="3.40.190.290">
    <property type="match status" value="1"/>
</dbReference>
<dbReference type="PRINTS" id="PR00039">
    <property type="entry name" value="HTHLYSR"/>
</dbReference>
<evidence type="ECO:0000256" key="1">
    <source>
        <dbReference type="ARBA" id="ARBA00009437"/>
    </source>
</evidence>
<keyword evidence="5" id="KW-0804">Transcription</keyword>
<protein>
    <recommendedName>
        <fullName evidence="6">HTH lysR-type domain-containing protein</fullName>
    </recommendedName>
</protein>
<evidence type="ECO:0000259" key="6">
    <source>
        <dbReference type="PROSITE" id="PS50931"/>
    </source>
</evidence>
<dbReference type="PANTHER" id="PTHR30293:SF0">
    <property type="entry name" value="NITROGEN ASSIMILATION REGULATORY PROTEIN NAC"/>
    <property type="match status" value="1"/>
</dbReference>
<gene>
    <name evidence="7" type="ORF">B9Z44_10025</name>
</gene>
<evidence type="ECO:0000256" key="4">
    <source>
        <dbReference type="ARBA" id="ARBA00023159"/>
    </source>
</evidence>
<dbReference type="Pfam" id="PF03466">
    <property type="entry name" value="LysR_substrate"/>
    <property type="match status" value="1"/>
</dbReference>
<evidence type="ECO:0000313" key="7">
    <source>
        <dbReference type="EMBL" id="PUE59881.1"/>
    </source>
</evidence>
<organism evidence="7 8">
    <name type="scientific">Limnohabitans curvus</name>
    <dbReference type="NCBI Taxonomy" id="323423"/>
    <lineage>
        <taxon>Bacteria</taxon>
        <taxon>Pseudomonadati</taxon>
        <taxon>Pseudomonadota</taxon>
        <taxon>Betaproteobacteria</taxon>
        <taxon>Burkholderiales</taxon>
        <taxon>Comamonadaceae</taxon>
        <taxon>Limnohabitans</taxon>
    </lineage>
</organism>
<accession>A0A315ERK2</accession>